<feature type="chain" id="PRO_5046061534" evidence="2">
    <location>
        <begin position="19"/>
        <end position="146"/>
    </location>
</feature>
<name>A0ABN1F9V4_9PROT</name>
<reference evidence="3 4" key="1">
    <citation type="journal article" date="2019" name="Int. J. Syst. Evol. Microbiol.">
        <title>The Global Catalogue of Microorganisms (GCM) 10K type strain sequencing project: providing services to taxonomists for standard genome sequencing and annotation.</title>
        <authorList>
            <consortium name="The Broad Institute Genomics Platform"/>
            <consortium name="The Broad Institute Genome Sequencing Center for Infectious Disease"/>
            <person name="Wu L."/>
            <person name="Ma J."/>
        </authorList>
    </citation>
    <scope>NUCLEOTIDE SEQUENCE [LARGE SCALE GENOMIC DNA]</scope>
    <source>
        <strain evidence="3 4">JCM 9933</strain>
    </source>
</reference>
<evidence type="ECO:0000313" key="3">
    <source>
        <dbReference type="EMBL" id="GAA0586060.1"/>
    </source>
</evidence>
<dbReference type="Proteomes" id="UP001501588">
    <property type="component" value="Unassembled WGS sequence"/>
</dbReference>
<feature type="compositionally biased region" description="Basic and acidic residues" evidence="1">
    <location>
        <begin position="82"/>
        <end position="102"/>
    </location>
</feature>
<keyword evidence="2" id="KW-0732">Signal</keyword>
<feature type="signal peptide" evidence="2">
    <location>
        <begin position="1"/>
        <end position="18"/>
    </location>
</feature>
<sequence length="146" mass="16197">MLLRAFGLLVLFTGLAAAQTPAAERAPRSPNRELRADRALDAPRARAERAPRSQNRDLRADRARDTTQSPAERASRGLNQDTRADRFRDAARDARGDDRPIRPEVQQFEPQRRTLQPDVGRPEQNGRLSTEGLAGGLPGMGPNPQR</sequence>
<feature type="compositionally biased region" description="Basic and acidic residues" evidence="1">
    <location>
        <begin position="25"/>
        <end position="65"/>
    </location>
</feature>
<dbReference type="RefSeq" id="WP_343895686.1">
    <property type="nucleotide sequence ID" value="NZ_BAAAFZ010000034.1"/>
</dbReference>
<evidence type="ECO:0000313" key="4">
    <source>
        <dbReference type="Proteomes" id="UP001501588"/>
    </source>
</evidence>
<accession>A0ABN1F9V4</accession>
<protein>
    <submittedName>
        <fullName evidence="3">Uncharacterized protein</fullName>
    </submittedName>
</protein>
<comment type="caution">
    <text evidence="3">The sequence shown here is derived from an EMBL/GenBank/DDBJ whole genome shotgun (WGS) entry which is preliminary data.</text>
</comment>
<dbReference type="EMBL" id="BAAAFZ010000034">
    <property type="protein sequence ID" value="GAA0586060.1"/>
    <property type="molecule type" value="Genomic_DNA"/>
</dbReference>
<evidence type="ECO:0000256" key="2">
    <source>
        <dbReference type="SAM" id="SignalP"/>
    </source>
</evidence>
<evidence type="ECO:0000256" key="1">
    <source>
        <dbReference type="SAM" id="MobiDB-lite"/>
    </source>
</evidence>
<proteinExistence type="predicted"/>
<keyword evidence="4" id="KW-1185">Reference proteome</keyword>
<gene>
    <name evidence="3" type="ORF">GCM10009416_25490</name>
</gene>
<organism evidence="3 4">
    <name type="scientific">Craurococcus roseus</name>
    <dbReference type="NCBI Taxonomy" id="77585"/>
    <lineage>
        <taxon>Bacteria</taxon>
        <taxon>Pseudomonadati</taxon>
        <taxon>Pseudomonadota</taxon>
        <taxon>Alphaproteobacteria</taxon>
        <taxon>Acetobacterales</taxon>
        <taxon>Acetobacteraceae</taxon>
        <taxon>Craurococcus</taxon>
    </lineage>
</organism>
<feature type="region of interest" description="Disordered" evidence="1">
    <location>
        <begin position="19"/>
        <end position="146"/>
    </location>
</feature>